<feature type="compositionally biased region" description="Low complexity" evidence="1">
    <location>
        <begin position="44"/>
        <end position="63"/>
    </location>
</feature>
<feature type="compositionally biased region" description="Basic and acidic residues" evidence="1">
    <location>
        <begin position="496"/>
        <end position="541"/>
    </location>
</feature>
<feature type="compositionally biased region" description="Basic and acidic residues" evidence="1">
    <location>
        <begin position="680"/>
        <end position="691"/>
    </location>
</feature>
<feature type="region of interest" description="Disordered" evidence="1">
    <location>
        <begin position="1"/>
        <end position="21"/>
    </location>
</feature>
<feature type="compositionally biased region" description="Low complexity" evidence="1">
    <location>
        <begin position="458"/>
        <end position="474"/>
    </location>
</feature>
<feature type="compositionally biased region" description="Low complexity" evidence="1">
    <location>
        <begin position="171"/>
        <end position="181"/>
    </location>
</feature>
<accession>A0AAD5YKP7</accession>
<feature type="compositionally biased region" description="Basic and acidic residues" evidence="1">
    <location>
        <begin position="335"/>
        <end position="365"/>
    </location>
</feature>
<dbReference type="Proteomes" id="UP001212997">
    <property type="component" value="Unassembled WGS sequence"/>
</dbReference>
<feature type="compositionally biased region" description="Pro residues" evidence="1">
    <location>
        <begin position="1256"/>
        <end position="1269"/>
    </location>
</feature>
<comment type="caution">
    <text evidence="2">The sequence shown here is derived from an EMBL/GenBank/DDBJ whole genome shotgun (WGS) entry which is preliminary data.</text>
</comment>
<reference evidence="2" key="1">
    <citation type="submission" date="2022-07" db="EMBL/GenBank/DDBJ databases">
        <title>Genome Sequence of Physisporinus lineatus.</title>
        <authorList>
            <person name="Buettner E."/>
        </authorList>
    </citation>
    <scope>NUCLEOTIDE SEQUENCE</scope>
    <source>
        <strain evidence="2">VT162</strain>
    </source>
</reference>
<feature type="compositionally biased region" description="Pro residues" evidence="1">
    <location>
        <begin position="625"/>
        <end position="638"/>
    </location>
</feature>
<feature type="region of interest" description="Disordered" evidence="1">
    <location>
        <begin position="44"/>
        <end position="65"/>
    </location>
</feature>
<dbReference type="EMBL" id="JANAWD010000103">
    <property type="protein sequence ID" value="KAJ3487041.1"/>
    <property type="molecule type" value="Genomic_DNA"/>
</dbReference>
<feature type="compositionally biased region" description="Basic and acidic residues" evidence="1">
    <location>
        <begin position="1101"/>
        <end position="1126"/>
    </location>
</feature>
<sequence length="1282" mass="141496">MSSPFSVASSSAPNLSPSFQIPTSFAHYNNNNSYPNYLAQQSPQFFSQPTQAQQQQQAMPQGQNDLEVLERLKETIKNNQHEYFKPIPQPAALASVYLGPHPSSASSRVPPHPEQLPGGQQSLSGNEHDLSSPSMMIDSTNTGPGTNGSLPPVGDRRVARPQDSWDNGRKQSTPISQTSPQPTTPAPPSRYDSGASSKLGNTKDKSMDVDDSGPPPGLGKQLPASSSTLQRGTLGDTRQGDFASKYDYSTGRSDKPGAGESTSGSANRVTGAQGETTKEDNSRPTRDWPHRNSNASSTMDDPARRSPGPLNNRGPPPSSTLPPSDTRYGDNTSAARDRDSRYYDKDSRDVRDRDRERDRERDAVKPFDSPGRSAWDRDRDRDRDRERDRFDRRPEAGGSAGGRYGRDYDRDRRNDDRFRDARRPPPDQRHYEPKYTSSGGANEGGLRRYDSKSSVGANDPPVSNLNSNNNTSPSRVDDRDRDRVPPSDSRGAPRPLGRDRSIDASRESLDDRRAYPDDRRPPPGPALDRDRTPRPADDRRPPPPTTTRGTLPPADERDRRPTEDPIVGRGGVADQVRPPPADDRRPGHPPRPVSPVPQRSGPPEDHRAPLATRSAGDRRGSVSGGPPPAPARGPPPTAPGDRRSTGPPSGGDDPRRPVPQTQERDAPHKAPAPALPPALEKPRGPVLRERVGFPSSRPSPTIPEDRSSGRPQVPLEDRLARPAPSLQERLSSARADMAHAASDDRPSRPPPKEERPVIPTGPSGREDPRPPPLAKQSDTTRLPPTGPAASEQSTRAIPEARGSASISKSTIPTEPSRPAPVLSSAAPDRGRPPLADRFSARPVTPTQPAAASGPPSRAPLGNYSVGPSASRGNSVPREDFKGYTGTNASPTRKTEYRTASRQPQSYDRDRRSDAMDVDTPPPSATRFPGGDRGQPAPASYRRPSTPPYSRSERTWAPQPGDGYPPEAPRGHPTEPRSYERGWGDDERNVPATYGDEWDRRWDRDRERERERERERDPVRDRDRERDRERERAPAPPPPRDYERDRFVERDSGHPPAWETREERERRAPYGPPDTALPPSTSTSARPYEPRPLSARLTDGYPDDRDRDRDRSRERAYGGRDFERTRYPPDSTSTAPPPFSTSRVRPRSPSPPSRRIGVPPSSSDDLRGPPLKRPREDGYAAGYYPSDPDYTHSRLRTPPPPTSGNGAFYDERGGYTVVSTGHAPLPRDSRDREYDTRDSYGSYDRRRVDTASRMLPPRSPPAYSRPPPSYPRDDGRYMPPPRT</sequence>
<feature type="compositionally biased region" description="Basic and acidic residues" evidence="1">
    <location>
        <begin position="374"/>
        <end position="395"/>
    </location>
</feature>
<feature type="region of interest" description="Disordered" evidence="1">
    <location>
        <begin position="95"/>
        <end position="1282"/>
    </location>
</feature>
<name>A0AAD5YKP7_9APHY</name>
<evidence type="ECO:0000313" key="3">
    <source>
        <dbReference type="Proteomes" id="UP001212997"/>
    </source>
</evidence>
<feature type="compositionally biased region" description="Polar residues" evidence="1">
    <location>
        <begin position="804"/>
        <end position="813"/>
    </location>
</feature>
<proteinExistence type="predicted"/>
<protein>
    <submittedName>
        <fullName evidence="2">Uncharacterized protein</fullName>
    </submittedName>
</protein>
<feature type="compositionally biased region" description="Low complexity" evidence="1">
    <location>
        <begin position="848"/>
        <end position="859"/>
    </location>
</feature>
<organism evidence="2 3">
    <name type="scientific">Meripilus lineatus</name>
    <dbReference type="NCBI Taxonomy" id="2056292"/>
    <lineage>
        <taxon>Eukaryota</taxon>
        <taxon>Fungi</taxon>
        <taxon>Dikarya</taxon>
        <taxon>Basidiomycota</taxon>
        <taxon>Agaricomycotina</taxon>
        <taxon>Agaricomycetes</taxon>
        <taxon>Polyporales</taxon>
        <taxon>Meripilaceae</taxon>
        <taxon>Meripilus</taxon>
    </lineage>
</organism>
<feature type="compositionally biased region" description="Low complexity" evidence="1">
    <location>
        <begin position="1"/>
        <end position="13"/>
    </location>
</feature>
<feature type="compositionally biased region" description="Basic and acidic residues" evidence="1">
    <location>
        <begin position="475"/>
        <end position="485"/>
    </location>
</feature>
<feature type="compositionally biased region" description="Low complexity" evidence="1">
    <location>
        <begin position="1152"/>
        <end position="1162"/>
    </location>
</feature>
<evidence type="ECO:0000313" key="2">
    <source>
        <dbReference type="EMBL" id="KAJ3487041.1"/>
    </source>
</evidence>
<feature type="compositionally biased region" description="Basic and acidic residues" evidence="1">
    <location>
        <begin position="276"/>
        <end position="290"/>
    </location>
</feature>
<feature type="compositionally biased region" description="Basic and acidic residues" evidence="1">
    <location>
        <begin position="404"/>
        <end position="433"/>
    </location>
</feature>
<evidence type="ECO:0000256" key="1">
    <source>
        <dbReference type="SAM" id="MobiDB-lite"/>
    </source>
</evidence>
<feature type="compositionally biased region" description="Basic and acidic residues" evidence="1">
    <location>
        <begin position="741"/>
        <end position="756"/>
    </location>
</feature>
<feature type="compositionally biased region" description="Basic and acidic residues" evidence="1">
    <location>
        <begin position="996"/>
        <end position="1032"/>
    </location>
</feature>
<gene>
    <name evidence="2" type="ORF">NLI96_g3810</name>
</gene>
<feature type="compositionally biased region" description="Polar residues" evidence="1">
    <location>
        <begin position="118"/>
        <end position="149"/>
    </location>
</feature>
<feature type="compositionally biased region" description="Basic and acidic residues" evidence="1">
    <location>
        <begin position="1224"/>
        <end position="1249"/>
    </location>
</feature>
<keyword evidence="3" id="KW-1185">Reference proteome</keyword>
<feature type="compositionally biased region" description="Basic and acidic residues" evidence="1">
    <location>
        <begin position="968"/>
        <end position="988"/>
    </location>
</feature>
<feature type="compositionally biased region" description="Basic and acidic residues" evidence="1">
    <location>
        <begin position="652"/>
        <end position="668"/>
    </location>
</feature>
<feature type="compositionally biased region" description="Basic and acidic residues" evidence="1">
    <location>
        <begin position="1039"/>
        <end position="1067"/>
    </location>
</feature>
<feature type="compositionally biased region" description="Basic and acidic residues" evidence="1">
    <location>
        <begin position="554"/>
        <end position="563"/>
    </location>
</feature>
<feature type="compositionally biased region" description="Polar residues" evidence="1">
    <location>
        <begin position="260"/>
        <end position="275"/>
    </location>
</feature>